<keyword evidence="4" id="KW-1185">Reference proteome</keyword>
<accession>C3KKH1</accession>
<organism evidence="3 4">
    <name type="scientific">Sinorhizobium fredii (strain NBRC 101917 / NGR234)</name>
    <dbReference type="NCBI Taxonomy" id="394"/>
    <lineage>
        <taxon>Bacteria</taxon>
        <taxon>Pseudomonadati</taxon>
        <taxon>Pseudomonadota</taxon>
        <taxon>Alphaproteobacteria</taxon>
        <taxon>Hyphomicrobiales</taxon>
        <taxon>Rhizobiaceae</taxon>
        <taxon>Sinorhizobium/Ensifer group</taxon>
        <taxon>Sinorhizobium</taxon>
    </lineage>
</organism>
<keyword evidence="1" id="KW-1133">Transmembrane helix</keyword>
<dbReference type="InterPro" id="IPR002823">
    <property type="entry name" value="DUF112_TM"/>
</dbReference>
<sequence>MDEGYDDRSRSGKAKESATWGVVASRWVGNLMLVVINLPLIGVWVKLLTVSYRLLYPAILLFCCVGVYSIKYCIFDVVLAAVGDRRAAHHDDRALVQADA</sequence>
<dbReference type="PANTHER" id="PTHR35342">
    <property type="entry name" value="TRICARBOXYLIC TRANSPORT PROTEIN"/>
    <property type="match status" value="1"/>
</dbReference>
<keyword evidence="3" id="KW-0614">Plasmid</keyword>
<dbReference type="PATRIC" id="fig|394.7.peg.1865"/>
<feature type="transmembrane region" description="Helical" evidence="1">
    <location>
        <begin position="54"/>
        <end position="70"/>
    </location>
</feature>
<evidence type="ECO:0000313" key="4">
    <source>
        <dbReference type="Proteomes" id="UP000001054"/>
    </source>
</evidence>
<feature type="transmembrane region" description="Helical" evidence="1">
    <location>
        <begin position="27"/>
        <end position="47"/>
    </location>
</feature>
<dbReference type="PANTHER" id="PTHR35342:SF5">
    <property type="entry name" value="TRICARBOXYLIC TRANSPORT PROTEIN"/>
    <property type="match status" value="1"/>
</dbReference>
<feature type="domain" description="DUF112" evidence="2">
    <location>
        <begin position="17"/>
        <end position="82"/>
    </location>
</feature>
<proteinExistence type="predicted"/>
<dbReference type="HOGENOM" id="CLU_2303772_0_0_5"/>
<keyword evidence="1" id="KW-0812">Transmembrane</keyword>
<geneLocation type="plasmid" evidence="4">
    <name>sym pNGR234b</name>
</geneLocation>
<evidence type="ECO:0000259" key="2">
    <source>
        <dbReference type="Pfam" id="PF01970"/>
    </source>
</evidence>
<protein>
    <recommendedName>
        <fullName evidence="2">DUF112 domain-containing protein</fullName>
    </recommendedName>
</protein>
<evidence type="ECO:0000313" key="3">
    <source>
        <dbReference type="EMBL" id="ACP22907.1"/>
    </source>
</evidence>
<dbReference type="Proteomes" id="UP000001054">
    <property type="component" value="Plasmid pNGR234b"/>
</dbReference>
<dbReference type="AlphaFoldDB" id="C3KKH1"/>
<reference evidence="4" key="1">
    <citation type="journal article" date="2004" name="J. Bacteriol.">
        <title>An evolutionary hot spot: the pNGR234b replicon of Rhizobium sp. strain NGR234.</title>
        <authorList>
            <person name="Streit W.R."/>
            <person name="Schmitz R.A."/>
            <person name="Perret X."/>
            <person name="Staehelin C."/>
            <person name="Deakin W.J."/>
            <person name="Raasch C."/>
            <person name="Liesegang H."/>
            <person name="Broughton W.J."/>
        </authorList>
    </citation>
    <scope>NUCLEOTIDE SEQUENCE [LARGE SCALE GENOMIC DNA]</scope>
    <source>
        <strain evidence="4">NBRC 101917 / NGR234</strain>
    </source>
</reference>
<dbReference type="EMBL" id="CP000874">
    <property type="protein sequence ID" value="ACP22907.1"/>
    <property type="molecule type" value="Genomic_DNA"/>
</dbReference>
<evidence type="ECO:0000256" key="1">
    <source>
        <dbReference type="SAM" id="Phobius"/>
    </source>
</evidence>
<keyword evidence="1" id="KW-0472">Membrane</keyword>
<name>C3KKH1_SINFN</name>
<reference evidence="3 4" key="2">
    <citation type="journal article" date="2009" name="Appl. Environ. Microbiol.">
        <title>Rhizobium sp. strain NGR234 possesses a remarkable number of secretion systems.</title>
        <authorList>
            <person name="Schmeisser C."/>
            <person name="Liesegang H."/>
            <person name="Krysciak D."/>
            <person name="Bakkou N."/>
            <person name="Le Quere A."/>
            <person name="Wollherr A."/>
            <person name="Heinemeyer I."/>
            <person name="Morgenstern B."/>
            <person name="Pommerening-Roeser A."/>
            <person name="Flores M."/>
            <person name="Palacios R."/>
            <person name="Brenner S."/>
            <person name="Gottschalk G."/>
            <person name="Schmitz R.A."/>
            <person name="Broughton W.J."/>
            <person name="Perret X."/>
            <person name="Strittmatter A.W."/>
            <person name="Streit W.R."/>
        </authorList>
    </citation>
    <scope>NUCLEOTIDE SEQUENCE [LARGE SCALE GENOMIC DNA]</scope>
    <source>
        <strain evidence="4">NBRC 101917 / NGR234</strain>
    </source>
</reference>
<gene>
    <name evidence="3" type="ordered locus">NGR_b14560</name>
</gene>
<dbReference type="KEGG" id="rhi:NGR_b14560"/>
<dbReference type="Pfam" id="PF01970">
    <property type="entry name" value="TctA"/>
    <property type="match status" value="1"/>
</dbReference>